<evidence type="ECO:0000259" key="11">
    <source>
        <dbReference type="PROSITE" id="PS50929"/>
    </source>
</evidence>
<comment type="similarity">
    <text evidence="2">Belongs to the ABC transporter superfamily. ABCC family. Conjugate transporter (TC 3.A.1.208) subfamily.</text>
</comment>
<sequence>MEGKAAQNLIMATATVEELKIKSSNASEMGKMEGKLIAKETRMTGSMACRVYASYIKAGNGYITVPFTLLAILGMQGCQISNSYTLVWWQENEFNRSFSFYQSLYAALGVSQATFTFLMGLGIDFLSMAAAKNLHHDSPMGRIIGVFGKDIDMSLRMFLERHFIIAAVAIAYGYIYFAALYRASARELKRLDAMLRSVLYAHLSESLTGLPTIRSYGEIPRFMETNKYYIELESRALLLIVTNQRWLAIRLDLCGAFMVFFVGIFAVSGVSGISPAQVGLVLTYASITSFLISLIRLLMTFASSAHSSSMVTRQSAELENYMDSVERGESAILVVHYSRNDSIPQEGAYESDTDHKPPQDWPARGAVEFKNVKMSYRPGLPNVLHGISMRIKPGEKIGVVGKTGAGKSSLALALLRIVEYSETIVVNELVGSIGRKTHFLRTVLGLKDMRQNISIIPQDPILFSGTVRTVLDLFGRYDDTHLWDDALRRSYLVDSGASTPISAPDQGDAHPRHRIDLDTVVETDRANLSVGKRSLLSLARALVKDSKVVILDKVTASVDLETDHKIQRTIQTQFKDNTLLCIARALQPDSYDPEIHTAIDWLCTIISYDQILGSTPPFTPVVSGMLIAGSQPASHMFHKGDRNSVRVISAQRHQTENFLRFTAYLSDI</sequence>
<dbReference type="EMBL" id="JARJLG010000054">
    <property type="protein sequence ID" value="KAJ7758852.1"/>
    <property type="molecule type" value="Genomic_DNA"/>
</dbReference>
<dbReference type="GO" id="GO:0016887">
    <property type="term" value="F:ATP hydrolysis activity"/>
    <property type="evidence" value="ECO:0007669"/>
    <property type="project" value="InterPro"/>
</dbReference>
<keyword evidence="12" id="KW-0378">Hydrolase</keyword>
<evidence type="ECO:0000256" key="3">
    <source>
        <dbReference type="ARBA" id="ARBA00022448"/>
    </source>
</evidence>
<accession>A0AAD7NEM4</accession>
<feature type="transmembrane region" description="Helical" evidence="9">
    <location>
        <begin position="279"/>
        <end position="299"/>
    </location>
</feature>
<evidence type="ECO:0000256" key="5">
    <source>
        <dbReference type="ARBA" id="ARBA00022741"/>
    </source>
</evidence>
<feature type="transmembrane region" description="Helical" evidence="9">
    <location>
        <begin position="104"/>
        <end position="130"/>
    </location>
</feature>
<evidence type="ECO:0000256" key="1">
    <source>
        <dbReference type="ARBA" id="ARBA00004141"/>
    </source>
</evidence>
<evidence type="ECO:0000313" key="12">
    <source>
        <dbReference type="EMBL" id="KAJ7758852.1"/>
    </source>
</evidence>
<dbReference type="GO" id="GO:0016020">
    <property type="term" value="C:membrane"/>
    <property type="evidence" value="ECO:0007669"/>
    <property type="project" value="UniProtKB-SubCell"/>
</dbReference>
<keyword evidence="3" id="KW-0813">Transport</keyword>
<dbReference type="Gene3D" id="3.40.50.300">
    <property type="entry name" value="P-loop containing nucleotide triphosphate hydrolases"/>
    <property type="match status" value="1"/>
</dbReference>
<evidence type="ECO:0000259" key="10">
    <source>
        <dbReference type="PROSITE" id="PS50893"/>
    </source>
</evidence>
<dbReference type="AlphaFoldDB" id="A0AAD7NEM4"/>
<keyword evidence="13" id="KW-1185">Reference proteome</keyword>
<evidence type="ECO:0000256" key="4">
    <source>
        <dbReference type="ARBA" id="ARBA00022692"/>
    </source>
</evidence>
<evidence type="ECO:0000256" key="2">
    <source>
        <dbReference type="ARBA" id="ARBA00009726"/>
    </source>
</evidence>
<proteinExistence type="inferred from homology"/>
<dbReference type="InterPro" id="IPR003593">
    <property type="entry name" value="AAA+_ATPase"/>
</dbReference>
<dbReference type="GO" id="GO:0005524">
    <property type="term" value="F:ATP binding"/>
    <property type="evidence" value="ECO:0007669"/>
    <property type="project" value="UniProtKB-KW"/>
</dbReference>
<reference evidence="12" key="1">
    <citation type="submission" date="2023-03" db="EMBL/GenBank/DDBJ databases">
        <title>Massive genome expansion in bonnet fungi (Mycena s.s.) driven by repeated elements and novel gene families across ecological guilds.</title>
        <authorList>
            <consortium name="Lawrence Berkeley National Laboratory"/>
            <person name="Harder C.B."/>
            <person name="Miyauchi S."/>
            <person name="Viragh M."/>
            <person name="Kuo A."/>
            <person name="Thoen E."/>
            <person name="Andreopoulos B."/>
            <person name="Lu D."/>
            <person name="Skrede I."/>
            <person name="Drula E."/>
            <person name="Henrissat B."/>
            <person name="Morin E."/>
            <person name="Kohler A."/>
            <person name="Barry K."/>
            <person name="LaButti K."/>
            <person name="Morin E."/>
            <person name="Salamov A."/>
            <person name="Lipzen A."/>
            <person name="Mereny Z."/>
            <person name="Hegedus B."/>
            <person name="Baldrian P."/>
            <person name="Stursova M."/>
            <person name="Weitz H."/>
            <person name="Taylor A."/>
            <person name="Grigoriev I.V."/>
            <person name="Nagy L.G."/>
            <person name="Martin F."/>
            <person name="Kauserud H."/>
        </authorList>
    </citation>
    <scope>NUCLEOTIDE SEQUENCE</scope>
    <source>
        <strain evidence="12">CBHHK188m</strain>
    </source>
</reference>
<dbReference type="Gene3D" id="1.20.1560.10">
    <property type="entry name" value="ABC transporter type 1, transmembrane domain"/>
    <property type="match status" value="1"/>
</dbReference>
<evidence type="ECO:0000313" key="13">
    <source>
        <dbReference type="Proteomes" id="UP001215280"/>
    </source>
</evidence>
<dbReference type="InterPro" id="IPR011527">
    <property type="entry name" value="ABC1_TM_dom"/>
</dbReference>
<dbReference type="InterPro" id="IPR027417">
    <property type="entry name" value="P-loop_NTPase"/>
</dbReference>
<dbReference type="PANTHER" id="PTHR24223:SF456">
    <property type="entry name" value="MULTIDRUG RESISTANCE-ASSOCIATED PROTEIN LETHAL(2)03659"/>
    <property type="match status" value="1"/>
</dbReference>
<protein>
    <submittedName>
        <fullName evidence="12">P-loop containing nucleoside triphosphate hydrolase protein</fullName>
    </submittedName>
</protein>
<comment type="caution">
    <text evidence="12">The sequence shown here is derived from an EMBL/GenBank/DDBJ whole genome shotgun (WGS) entry which is preliminary data.</text>
</comment>
<feature type="domain" description="ABC transmembrane type-1" evidence="11">
    <location>
        <begin position="165"/>
        <end position="313"/>
    </location>
</feature>
<dbReference type="Proteomes" id="UP001215280">
    <property type="component" value="Unassembled WGS sequence"/>
</dbReference>
<evidence type="ECO:0000256" key="8">
    <source>
        <dbReference type="ARBA" id="ARBA00023136"/>
    </source>
</evidence>
<name>A0AAD7NEM4_9AGAR</name>
<evidence type="ECO:0000256" key="9">
    <source>
        <dbReference type="SAM" id="Phobius"/>
    </source>
</evidence>
<dbReference type="InterPro" id="IPR003439">
    <property type="entry name" value="ABC_transporter-like_ATP-bd"/>
</dbReference>
<dbReference type="Pfam" id="PF00664">
    <property type="entry name" value="ABC_membrane"/>
    <property type="match status" value="1"/>
</dbReference>
<keyword evidence="8 9" id="KW-0472">Membrane</keyword>
<feature type="transmembrane region" description="Helical" evidence="9">
    <location>
        <begin position="253"/>
        <end position="273"/>
    </location>
</feature>
<dbReference type="GO" id="GO:0140359">
    <property type="term" value="F:ABC-type transporter activity"/>
    <property type="evidence" value="ECO:0007669"/>
    <property type="project" value="InterPro"/>
</dbReference>
<feature type="domain" description="ABC transporter" evidence="10">
    <location>
        <begin position="367"/>
        <end position="625"/>
    </location>
</feature>
<dbReference type="PROSITE" id="PS50893">
    <property type="entry name" value="ABC_TRANSPORTER_2"/>
    <property type="match status" value="1"/>
</dbReference>
<dbReference type="SUPFAM" id="SSF90123">
    <property type="entry name" value="ABC transporter transmembrane region"/>
    <property type="match status" value="1"/>
</dbReference>
<comment type="subcellular location">
    <subcellularLocation>
        <location evidence="1">Membrane</location>
        <topology evidence="1">Multi-pass membrane protein</topology>
    </subcellularLocation>
</comment>
<dbReference type="SMART" id="SM00382">
    <property type="entry name" value="AAA"/>
    <property type="match status" value="1"/>
</dbReference>
<dbReference type="Pfam" id="PF00005">
    <property type="entry name" value="ABC_tran"/>
    <property type="match status" value="1"/>
</dbReference>
<organism evidence="12 13">
    <name type="scientific">Mycena maculata</name>
    <dbReference type="NCBI Taxonomy" id="230809"/>
    <lineage>
        <taxon>Eukaryota</taxon>
        <taxon>Fungi</taxon>
        <taxon>Dikarya</taxon>
        <taxon>Basidiomycota</taxon>
        <taxon>Agaricomycotina</taxon>
        <taxon>Agaricomycetes</taxon>
        <taxon>Agaricomycetidae</taxon>
        <taxon>Agaricales</taxon>
        <taxon>Marasmiineae</taxon>
        <taxon>Mycenaceae</taxon>
        <taxon>Mycena</taxon>
    </lineage>
</organism>
<keyword evidence="6" id="KW-0067">ATP-binding</keyword>
<keyword evidence="5" id="KW-0547">Nucleotide-binding</keyword>
<dbReference type="SUPFAM" id="SSF52540">
    <property type="entry name" value="P-loop containing nucleoside triphosphate hydrolases"/>
    <property type="match status" value="1"/>
</dbReference>
<gene>
    <name evidence="12" type="ORF">DFH07DRAFT_772428</name>
</gene>
<dbReference type="PROSITE" id="PS50929">
    <property type="entry name" value="ABC_TM1F"/>
    <property type="match status" value="1"/>
</dbReference>
<dbReference type="InterPro" id="IPR050173">
    <property type="entry name" value="ABC_transporter_C-like"/>
</dbReference>
<evidence type="ECO:0000256" key="6">
    <source>
        <dbReference type="ARBA" id="ARBA00022840"/>
    </source>
</evidence>
<feature type="transmembrane region" description="Helical" evidence="9">
    <location>
        <begin position="163"/>
        <end position="181"/>
    </location>
</feature>
<keyword evidence="7 9" id="KW-1133">Transmembrane helix</keyword>
<keyword evidence="4 9" id="KW-0812">Transmembrane</keyword>
<dbReference type="PANTHER" id="PTHR24223">
    <property type="entry name" value="ATP-BINDING CASSETTE SUB-FAMILY C"/>
    <property type="match status" value="1"/>
</dbReference>
<evidence type="ECO:0000256" key="7">
    <source>
        <dbReference type="ARBA" id="ARBA00022989"/>
    </source>
</evidence>
<dbReference type="InterPro" id="IPR036640">
    <property type="entry name" value="ABC1_TM_sf"/>
</dbReference>